<dbReference type="PROSITE" id="PS00550">
    <property type="entry name" value="HEMERYTHRINS"/>
    <property type="match status" value="1"/>
</dbReference>
<dbReference type="PANTHER" id="PTHR37164">
    <property type="entry name" value="BACTERIOHEMERYTHRIN"/>
    <property type="match status" value="1"/>
</dbReference>
<dbReference type="Proteomes" id="UP000002601">
    <property type="component" value="Chromosome"/>
</dbReference>
<evidence type="ECO:0000256" key="1">
    <source>
        <dbReference type="ARBA" id="ARBA00010587"/>
    </source>
</evidence>
<dbReference type="STRING" id="526222.Desal_0057"/>
<dbReference type="AlphaFoldDB" id="C6BUZ1"/>
<feature type="domain" description="Hemerythrin-like" evidence="5">
    <location>
        <begin position="13"/>
        <end position="127"/>
    </location>
</feature>
<dbReference type="InterPro" id="IPR050669">
    <property type="entry name" value="Hemerythrin"/>
</dbReference>
<evidence type="ECO:0000256" key="4">
    <source>
        <dbReference type="ARBA" id="ARBA00023004"/>
    </source>
</evidence>
<dbReference type="InterPro" id="IPR035938">
    <property type="entry name" value="Hemerythrin-like_sf"/>
</dbReference>
<keyword evidence="2" id="KW-0813">Transport</keyword>
<evidence type="ECO:0000256" key="2">
    <source>
        <dbReference type="ARBA" id="ARBA00022621"/>
    </source>
</evidence>
<dbReference type="SUPFAM" id="SSF47188">
    <property type="entry name" value="Hemerythrin-like"/>
    <property type="match status" value="1"/>
</dbReference>
<dbReference type="NCBIfam" id="NF033749">
    <property type="entry name" value="bact_hemeryth"/>
    <property type="match status" value="1"/>
</dbReference>
<keyword evidence="7" id="KW-1185">Reference proteome</keyword>
<keyword evidence="2" id="KW-0561">Oxygen transport</keyword>
<evidence type="ECO:0000259" key="5">
    <source>
        <dbReference type="Pfam" id="PF01814"/>
    </source>
</evidence>
<keyword evidence="4" id="KW-0408">Iron</keyword>
<reference evidence="6 7" key="1">
    <citation type="submission" date="2009-06" db="EMBL/GenBank/DDBJ databases">
        <title>Complete sequence of Desulfovibrio salexigens DSM 2638.</title>
        <authorList>
            <consortium name="US DOE Joint Genome Institute"/>
            <person name="Lucas S."/>
            <person name="Copeland A."/>
            <person name="Lapidus A."/>
            <person name="Glavina del Rio T."/>
            <person name="Tice H."/>
            <person name="Bruce D."/>
            <person name="Goodwin L."/>
            <person name="Pitluck S."/>
            <person name="Munk A.C."/>
            <person name="Brettin T."/>
            <person name="Detter J.C."/>
            <person name="Han C."/>
            <person name="Tapia R."/>
            <person name="Larimer F."/>
            <person name="Land M."/>
            <person name="Hauser L."/>
            <person name="Kyrpides N."/>
            <person name="Anderson I."/>
            <person name="Wall J.D."/>
            <person name="Arkin A.P."/>
            <person name="Dehal P."/>
            <person name="Chivian D."/>
            <person name="Giles B."/>
            <person name="Hazen T.C."/>
        </authorList>
    </citation>
    <scope>NUCLEOTIDE SEQUENCE [LARGE SCALE GENOMIC DNA]</scope>
    <source>
        <strain evidence="7">ATCC 14822 / DSM 2638 / NCIMB 8403 / VKM B-1763</strain>
    </source>
</reference>
<name>C6BUZ1_MARSD</name>
<keyword evidence="3" id="KW-0479">Metal-binding</keyword>
<dbReference type="EMBL" id="CP001649">
    <property type="protein sequence ID" value="ACS78128.1"/>
    <property type="molecule type" value="Genomic_DNA"/>
</dbReference>
<comment type="similarity">
    <text evidence="1">Belongs to the hemerythrin family.</text>
</comment>
<evidence type="ECO:0000313" key="7">
    <source>
        <dbReference type="Proteomes" id="UP000002601"/>
    </source>
</evidence>
<dbReference type="GO" id="GO:0046872">
    <property type="term" value="F:metal ion binding"/>
    <property type="evidence" value="ECO:0007669"/>
    <property type="project" value="UniProtKB-KW"/>
</dbReference>
<dbReference type="RefSeq" id="WP_012765654.1">
    <property type="nucleotide sequence ID" value="NC_012881.1"/>
</dbReference>
<dbReference type="HOGENOM" id="CLU_086902_3_1_7"/>
<dbReference type="NCBIfam" id="TIGR02481">
    <property type="entry name" value="hemeryth_dom"/>
    <property type="match status" value="1"/>
</dbReference>
<evidence type="ECO:0000256" key="3">
    <source>
        <dbReference type="ARBA" id="ARBA00022723"/>
    </source>
</evidence>
<protein>
    <submittedName>
        <fullName evidence="6">Hemerythrin-like metal-binding protein</fullName>
    </submittedName>
</protein>
<accession>C6BUZ1</accession>
<dbReference type="InterPro" id="IPR016131">
    <property type="entry name" value="Haemerythrin_Fe_BS"/>
</dbReference>
<sequence length="135" mass="15786">MPILEWNDDYSVGVSIIDTEHKQLVGMINKAYDSVKNMEEEKVLKILVKDMCDYAVSHFSTEERFMEKYGYPAHEEHEKMHHDFTVKAEALDLLIKSGNPVEPVKVFKYLADWLRNHILKTDKDLGRFLNEKGVE</sequence>
<dbReference type="InterPro" id="IPR012312">
    <property type="entry name" value="Hemerythrin-like"/>
</dbReference>
<dbReference type="GO" id="GO:0005344">
    <property type="term" value="F:oxygen carrier activity"/>
    <property type="evidence" value="ECO:0007669"/>
    <property type="project" value="UniProtKB-KW"/>
</dbReference>
<dbReference type="KEGG" id="dsa:Desal_0057"/>
<evidence type="ECO:0000313" key="6">
    <source>
        <dbReference type="EMBL" id="ACS78128.1"/>
    </source>
</evidence>
<dbReference type="CDD" id="cd12107">
    <property type="entry name" value="Hemerythrin"/>
    <property type="match status" value="1"/>
</dbReference>
<dbReference type="Gene3D" id="1.20.120.50">
    <property type="entry name" value="Hemerythrin-like"/>
    <property type="match status" value="1"/>
</dbReference>
<organism evidence="6 7">
    <name type="scientific">Maridesulfovibrio salexigens (strain ATCC 14822 / DSM 2638 / NCIMB 8403 / VKM B-1763)</name>
    <name type="common">Desulfovibrio salexigens</name>
    <dbReference type="NCBI Taxonomy" id="526222"/>
    <lineage>
        <taxon>Bacteria</taxon>
        <taxon>Pseudomonadati</taxon>
        <taxon>Thermodesulfobacteriota</taxon>
        <taxon>Desulfovibrionia</taxon>
        <taxon>Desulfovibrionales</taxon>
        <taxon>Desulfovibrionaceae</taxon>
        <taxon>Maridesulfovibrio</taxon>
    </lineage>
</organism>
<dbReference type="eggNOG" id="COG2703">
    <property type="taxonomic scope" value="Bacteria"/>
</dbReference>
<dbReference type="OrthoDB" id="9774644at2"/>
<gene>
    <name evidence="6" type="ordered locus">Desal_0057</name>
</gene>
<dbReference type="Pfam" id="PF01814">
    <property type="entry name" value="Hemerythrin"/>
    <property type="match status" value="1"/>
</dbReference>
<dbReference type="InterPro" id="IPR012827">
    <property type="entry name" value="Hemerythrin_metal-bd"/>
</dbReference>
<proteinExistence type="inferred from homology"/>
<dbReference type="PANTHER" id="PTHR37164:SF1">
    <property type="entry name" value="BACTERIOHEMERYTHRIN"/>
    <property type="match status" value="1"/>
</dbReference>